<sequence length="171" mass="18838">MAERNPRILGLALLATVFATNALADQAGPAIRGRTSNEAGAVFQFDASAAGANGSDITIRCIEKCKKNAPVYREHVDAAPTSVTLPKDGSTRFISVWTTGSAYRVMVHDIAGPKVEKVMEHGSRIPPSAMGIDDKGEEFFILCDEAHGCNEFHWRSWVYEVIPRKDYRWNK</sequence>
<evidence type="ECO:0000313" key="1">
    <source>
        <dbReference type="EMBL" id="APG04267.1"/>
    </source>
</evidence>
<proteinExistence type="predicted"/>
<organism evidence="1 2">
    <name type="scientific">Luteibacter rhizovicinus DSM 16549</name>
    <dbReference type="NCBI Taxonomy" id="1440763"/>
    <lineage>
        <taxon>Bacteria</taxon>
        <taxon>Pseudomonadati</taxon>
        <taxon>Pseudomonadota</taxon>
        <taxon>Gammaproteobacteria</taxon>
        <taxon>Lysobacterales</taxon>
        <taxon>Rhodanobacteraceae</taxon>
        <taxon>Luteibacter</taxon>
    </lineage>
</organism>
<name>A0A0G9H9E6_9GAMM</name>
<dbReference type="PATRIC" id="fig|1440763.5.peg.3170"/>
<dbReference type="EMBL" id="CP017480">
    <property type="protein sequence ID" value="APG04267.1"/>
    <property type="molecule type" value="Genomic_DNA"/>
</dbReference>
<dbReference type="Proteomes" id="UP000182987">
    <property type="component" value="Chromosome"/>
</dbReference>
<dbReference type="KEGG" id="lrz:BJI69_10415"/>
<dbReference type="STRING" id="1440763.BJI69_10415"/>
<gene>
    <name evidence="1" type="ORF">BJI69_10415</name>
</gene>
<evidence type="ECO:0000313" key="2">
    <source>
        <dbReference type="Proteomes" id="UP000182987"/>
    </source>
</evidence>
<dbReference type="OrthoDB" id="5959495at2"/>
<keyword evidence="2" id="KW-1185">Reference proteome</keyword>
<reference evidence="2" key="1">
    <citation type="submission" date="2016-09" db="EMBL/GenBank/DDBJ databases">
        <authorList>
            <person name="Lysoe E."/>
        </authorList>
    </citation>
    <scope>NUCLEOTIDE SEQUENCE [LARGE SCALE GENOMIC DNA]</scope>
    <source>
        <strain evidence="2">LJ96T</strain>
    </source>
</reference>
<accession>A0A0G9H9E6</accession>
<protein>
    <submittedName>
        <fullName evidence="1">Uncharacterized protein</fullName>
    </submittedName>
</protein>
<dbReference type="AlphaFoldDB" id="A0A0G9H9E6"/>
<dbReference type="RefSeq" id="WP_046968621.1">
    <property type="nucleotide sequence ID" value="NZ_CP017480.1"/>
</dbReference>